<gene>
    <name evidence="2" type="ORF">LCOR_03978.1</name>
</gene>
<dbReference type="PANTHER" id="PTHR36124">
    <property type="match status" value="1"/>
</dbReference>
<dbReference type="EMBL" id="CBTN010000013">
    <property type="protein sequence ID" value="CDH52514.1"/>
    <property type="molecule type" value="Genomic_DNA"/>
</dbReference>
<dbReference type="InterPro" id="IPR046366">
    <property type="entry name" value="MPAB"/>
</dbReference>
<evidence type="ECO:0000313" key="2">
    <source>
        <dbReference type="EMBL" id="CDH52514.1"/>
    </source>
</evidence>
<reference evidence="2" key="1">
    <citation type="submission" date="2013-08" db="EMBL/GenBank/DDBJ databases">
        <title>Gene expansion shapes genome architecture in the human pathogen Lichtheimia corymbifera: an evolutionary genomics analysis in the ancient terrestrial Mucorales (Mucoromycotina).</title>
        <authorList>
            <person name="Schwartze V.U."/>
            <person name="Winter S."/>
            <person name="Shelest E."/>
            <person name="Marcet-Houben M."/>
            <person name="Horn F."/>
            <person name="Wehner S."/>
            <person name="Hoffmann K."/>
            <person name="Riege K."/>
            <person name="Sammeth M."/>
            <person name="Nowrousian M."/>
            <person name="Valiante V."/>
            <person name="Linde J."/>
            <person name="Jacobsen I.D."/>
            <person name="Marz M."/>
            <person name="Brakhage A.A."/>
            <person name="Gabaldon T."/>
            <person name="Bocker S."/>
            <person name="Voigt K."/>
        </authorList>
    </citation>
    <scope>NUCLEOTIDE SEQUENCE [LARGE SCALE GENOMIC DNA]</scope>
    <source>
        <strain evidence="2">FSU 9682</strain>
    </source>
</reference>
<dbReference type="GO" id="GO:0016491">
    <property type="term" value="F:oxidoreductase activity"/>
    <property type="evidence" value="ECO:0007669"/>
    <property type="project" value="InterPro"/>
</dbReference>
<organism evidence="2 3">
    <name type="scientific">Lichtheimia corymbifera JMRC:FSU:9682</name>
    <dbReference type="NCBI Taxonomy" id="1263082"/>
    <lineage>
        <taxon>Eukaryota</taxon>
        <taxon>Fungi</taxon>
        <taxon>Fungi incertae sedis</taxon>
        <taxon>Mucoromycota</taxon>
        <taxon>Mucoromycotina</taxon>
        <taxon>Mucoromycetes</taxon>
        <taxon>Mucorales</taxon>
        <taxon>Lichtheimiaceae</taxon>
        <taxon>Lichtheimia</taxon>
    </lineage>
</organism>
<feature type="signal peptide" evidence="1">
    <location>
        <begin position="1"/>
        <end position="18"/>
    </location>
</feature>
<dbReference type="VEuPathDB" id="FungiDB:LCOR_03978.1"/>
<dbReference type="Proteomes" id="UP000027586">
    <property type="component" value="Unassembled WGS sequence"/>
</dbReference>
<keyword evidence="3" id="KW-1185">Reference proteome</keyword>
<accession>A0A068RRC5</accession>
<evidence type="ECO:0000313" key="3">
    <source>
        <dbReference type="Proteomes" id="UP000027586"/>
    </source>
</evidence>
<comment type="caution">
    <text evidence="2">The sequence shown here is derived from an EMBL/GenBank/DDBJ whole genome shotgun (WGS) entry which is preliminary data.</text>
</comment>
<sequence>MIFLLFSALACYVAVVRYYRFQCINEIRRKYPDPDVVLKDGKVAQEIYCHTFRKEFPLISRESIEFALFKTFTVPTVSKTLISTREFEKAPLRRAEDTELILSEIIDVYPRIQNQLMDHRPVDSRDEIEQHQRAETSIHRLNELHGKYPILNDDYLFTLALFVGEPIRWINAFEWRELDIREINAFFKVWYDIGLKMNIKDIPDTLQGLMDFKKQYEQKAVRYSPCNWKVATPTLNLLYSRVPGFMKPLIRATVPVLLEELDRHAFGIEEPSWIIGKLFFTVVRLRAFFIRHLMLPRRKFWTRTPWKADDETGKYMPTFCIYGTVYPDGYVIPELGPEKFAPKCPVMHT</sequence>
<dbReference type="AlphaFoldDB" id="A0A068RRC5"/>
<dbReference type="PANTHER" id="PTHR36124:SF1">
    <property type="entry name" value="ER-BOUND OXYGENASE MPAB_MPAB'_RUBBER OXYGENASE CATALYTIC DOMAIN-CONTAINING PROTEIN"/>
    <property type="match status" value="1"/>
</dbReference>
<dbReference type="OrthoDB" id="545169at2759"/>
<proteinExistence type="predicted"/>
<protein>
    <submittedName>
        <fullName evidence="2">Pf09995 family protein</fullName>
    </submittedName>
</protein>
<name>A0A068RRC5_9FUNG</name>
<dbReference type="STRING" id="1263082.A0A068RRC5"/>
<feature type="chain" id="PRO_5001652673" evidence="1">
    <location>
        <begin position="19"/>
        <end position="349"/>
    </location>
</feature>
<evidence type="ECO:0000256" key="1">
    <source>
        <dbReference type="SAM" id="SignalP"/>
    </source>
</evidence>
<keyword evidence="1" id="KW-0732">Signal</keyword>